<protein>
    <recommendedName>
        <fullName evidence="4">PH domain-containing protein</fullName>
    </recommendedName>
</protein>
<name>A0ABT4TVT3_9ACTN</name>
<proteinExistence type="predicted"/>
<comment type="caution">
    <text evidence="2">The sequence shown here is derived from an EMBL/GenBank/DDBJ whole genome shotgun (WGS) entry which is preliminary data.</text>
</comment>
<feature type="transmembrane region" description="Helical" evidence="1">
    <location>
        <begin position="62"/>
        <end position="85"/>
    </location>
</feature>
<organism evidence="2 3">
    <name type="scientific">Nocardiopsis suaedae</name>
    <dbReference type="NCBI Taxonomy" id="3018444"/>
    <lineage>
        <taxon>Bacteria</taxon>
        <taxon>Bacillati</taxon>
        <taxon>Actinomycetota</taxon>
        <taxon>Actinomycetes</taxon>
        <taxon>Streptosporangiales</taxon>
        <taxon>Nocardiopsidaceae</taxon>
        <taxon>Nocardiopsis</taxon>
    </lineage>
</organism>
<keyword evidence="1" id="KW-1133">Transmembrane helix</keyword>
<keyword evidence="1" id="KW-0472">Membrane</keyword>
<dbReference type="RefSeq" id="WP_270680921.1">
    <property type="nucleotide sequence ID" value="NZ_JAQFWP010000079.1"/>
</dbReference>
<evidence type="ECO:0000313" key="2">
    <source>
        <dbReference type="EMBL" id="MDA2808325.1"/>
    </source>
</evidence>
<evidence type="ECO:0008006" key="4">
    <source>
        <dbReference type="Google" id="ProtNLM"/>
    </source>
</evidence>
<dbReference type="EMBL" id="JAQFWP010000079">
    <property type="protein sequence ID" value="MDA2808325.1"/>
    <property type="molecule type" value="Genomic_DNA"/>
</dbReference>
<evidence type="ECO:0000256" key="1">
    <source>
        <dbReference type="SAM" id="Phobius"/>
    </source>
</evidence>
<reference evidence="2" key="1">
    <citation type="submission" date="2023-01" db="EMBL/GenBank/DDBJ databases">
        <title>Draft genome sequence of Nocardiopsis sp. LSu2-4 isolated from halophytes.</title>
        <authorList>
            <person name="Duangmal K."/>
            <person name="Chantavorakit T."/>
        </authorList>
    </citation>
    <scope>NUCLEOTIDE SEQUENCE</scope>
    <source>
        <strain evidence="2">LSu2-4</strain>
    </source>
</reference>
<sequence length="213" mass="23462">MSGSGRPSEITVKDRLRLSTWLWLSFGLLVLLAAPWLVTAAGTGEVMVRDPVTGLDTPTYAWAARLTGVLALLGYPLLLTIGLFFRGPAVRLDDERIRLRGRSKVSARWSEVDRIVLWRRRVRRLGFIPGWEPQVGIVADNDRTKGFQQAASGRRWEAGDLRPNGVPEWLPGGVQKRSVRLSFRCGPELAAGVARFAPDVPVVDGRDPGEAAL</sequence>
<feature type="transmembrane region" description="Helical" evidence="1">
    <location>
        <begin position="21"/>
        <end position="42"/>
    </location>
</feature>
<dbReference type="Proteomes" id="UP001165685">
    <property type="component" value="Unassembled WGS sequence"/>
</dbReference>
<accession>A0ABT4TVT3</accession>
<keyword evidence="3" id="KW-1185">Reference proteome</keyword>
<evidence type="ECO:0000313" key="3">
    <source>
        <dbReference type="Proteomes" id="UP001165685"/>
    </source>
</evidence>
<keyword evidence="1" id="KW-0812">Transmembrane</keyword>
<gene>
    <name evidence="2" type="ORF">O4U47_27705</name>
</gene>